<evidence type="ECO:0000256" key="8">
    <source>
        <dbReference type="ARBA" id="ARBA00023235"/>
    </source>
</evidence>
<dbReference type="Pfam" id="PF00697">
    <property type="entry name" value="PRAI"/>
    <property type="match status" value="1"/>
</dbReference>
<dbReference type="eggNOG" id="COG0135">
    <property type="taxonomic scope" value="Bacteria"/>
</dbReference>
<dbReference type="PATRIC" id="fig|1094508.3.peg.2037"/>
<protein>
    <recommendedName>
        <fullName evidence="4 9">N-(5'-phosphoribosyl)anthranilate isomerase</fullName>
        <shortName evidence="9">PRAI</shortName>
        <ecNumber evidence="3 9">5.3.1.24</ecNumber>
    </recommendedName>
</protein>
<dbReference type="Proteomes" id="UP000006178">
    <property type="component" value="Chromosome"/>
</dbReference>
<gene>
    <name evidence="9" type="primary">trpF</name>
    <name evidence="11" type="ordered locus">Tsac_2011</name>
</gene>
<sequence length="206" mass="23399">MTLVKICGIRRAEDIEYLNNLKPDYAGFVFAESKRKVDVNTAYNLIKNLDRQIKKVGVFVNEKVSVVKDVADYLNLDVLQFHGDESQDYIDNFDDYTVWKAIRISEKSDVFRLQDYHADGILLDSKIKGFYGGSGVKFDWNLVKDVKDNLKCKFILAGGINPGNALKAVETVRPDVIDASSGVEVDGFKNYQLMKDLICKVRSVKW</sequence>
<evidence type="ECO:0000256" key="5">
    <source>
        <dbReference type="ARBA" id="ARBA00022605"/>
    </source>
</evidence>
<feature type="domain" description="N-(5'phosphoribosyl) anthranilate isomerase (PRAI)" evidence="10">
    <location>
        <begin position="4"/>
        <end position="198"/>
    </location>
</feature>
<evidence type="ECO:0000313" key="11">
    <source>
        <dbReference type="EMBL" id="AFK87015.1"/>
    </source>
</evidence>
<dbReference type="SUPFAM" id="SSF51366">
    <property type="entry name" value="Ribulose-phoshate binding barrel"/>
    <property type="match status" value="1"/>
</dbReference>
<organism evidence="11 12">
    <name type="scientific">Thermoanaerobacterium saccharolyticum (strain DSM 8691 / JW/SL-YS485)</name>
    <dbReference type="NCBI Taxonomy" id="1094508"/>
    <lineage>
        <taxon>Bacteria</taxon>
        <taxon>Bacillati</taxon>
        <taxon>Bacillota</taxon>
        <taxon>Clostridia</taxon>
        <taxon>Thermoanaerobacterales</taxon>
        <taxon>Thermoanaerobacteraceae</taxon>
        <taxon>Thermoanaerobacterium</taxon>
    </lineage>
</organism>
<dbReference type="EMBL" id="CP003184">
    <property type="protein sequence ID" value="AFK87015.1"/>
    <property type="molecule type" value="Genomic_DNA"/>
</dbReference>
<dbReference type="CDD" id="cd00405">
    <property type="entry name" value="PRAI"/>
    <property type="match status" value="1"/>
</dbReference>
<dbReference type="UniPathway" id="UPA00035">
    <property type="reaction ID" value="UER00042"/>
</dbReference>
<dbReference type="STRING" id="1094508.Tsac_2011"/>
<evidence type="ECO:0000256" key="2">
    <source>
        <dbReference type="ARBA" id="ARBA00004664"/>
    </source>
</evidence>
<dbReference type="EC" id="5.3.1.24" evidence="3 9"/>
<evidence type="ECO:0000313" key="12">
    <source>
        <dbReference type="Proteomes" id="UP000006178"/>
    </source>
</evidence>
<comment type="similarity">
    <text evidence="9">Belongs to the TrpF family.</text>
</comment>
<evidence type="ECO:0000256" key="1">
    <source>
        <dbReference type="ARBA" id="ARBA00001164"/>
    </source>
</evidence>
<dbReference type="InterPro" id="IPR013785">
    <property type="entry name" value="Aldolase_TIM"/>
</dbReference>
<name>I3VWX0_THESW</name>
<keyword evidence="8 9" id="KW-0413">Isomerase</keyword>
<reference evidence="11 12" key="1">
    <citation type="journal article" date="2014" name="Appl. Environ. Microbiol.">
        <title>Profile of Secreted Hydrolases, Associated Proteins, and SlpA in Thermoanaerobacterium saccharolyticum during the Degradation of Hemicellulose.</title>
        <authorList>
            <person name="Currie D.H."/>
            <person name="Guss A.M."/>
            <person name="Herring C.D."/>
            <person name="Giannone R.J."/>
            <person name="Johnson C.M."/>
            <person name="Lankford P.K."/>
            <person name="Brown S.D."/>
            <person name="Hettich R.L."/>
            <person name="Lynd L.R."/>
        </authorList>
    </citation>
    <scope>NUCLEOTIDE SEQUENCE [LARGE SCALE GENOMIC DNA]</scope>
    <source>
        <strain evidence="12">DSM 8691 / JW/SL-YS485</strain>
    </source>
</reference>
<evidence type="ECO:0000256" key="4">
    <source>
        <dbReference type="ARBA" id="ARBA00022272"/>
    </source>
</evidence>
<dbReference type="InterPro" id="IPR001240">
    <property type="entry name" value="PRAI_dom"/>
</dbReference>
<keyword evidence="6 9" id="KW-0822">Tryptophan biosynthesis</keyword>
<evidence type="ECO:0000256" key="6">
    <source>
        <dbReference type="ARBA" id="ARBA00022822"/>
    </source>
</evidence>
<evidence type="ECO:0000256" key="9">
    <source>
        <dbReference type="HAMAP-Rule" id="MF_00135"/>
    </source>
</evidence>
<dbReference type="AlphaFoldDB" id="I3VWX0"/>
<dbReference type="InterPro" id="IPR044643">
    <property type="entry name" value="TrpF_fam"/>
</dbReference>
<keyword evidence="5 9" id="KW-0028">Amino-acid biosynthesis</keyword>
<dbReference type="KEGG" id="tsh:Tsac_2011"/>
<comment type="pathway">
    <text evidence="2 9">Amino-acid biosynthesis; L-tryptophan biosynthesis; L-tryptophan from chorismate: step 3/5.</text>
</comment>
<comment type="catalytic activity">
    <reaction evidence="1 9">
        <text>N-(5-phospho-beta-D-ribosyl)anthranilate = 1-(2-carboxyphenylamino)-1-deoxy-D-ribulose 5-phosphate</text>
        <dbReference type="Rhea" id="RHEA:21540"/>
        <dbReference type="ChEBI" id="CHEBI:18277"/>
        <dbReference type="ChEBI" id="CHEBI:58613"/>
        <dbReference type="EC" id="5.3.1.24"/>
    </reaction>
</comment>
<evidence type="ECO:0000256" key="7">
    <source>
        <dbReference type="ARBA" id="ARBA00023141"/>
    </source>
</evidence>
<dbReference type="GO" id="GO:0000162">
    <property type="term" value="P:L-tryptophan biosynthetic process"/>
    <property type="evidence" value="ECO:0007669"/>
    <property type="project" value="UniProtKB-UniRule"/>
</dbReference>
<evidence type="ECO:0000259" key="10">
    <source>
        <dbReference type="Pfam" id="PF00697"/>
    </source>
</evidence>
<dbReference type="Gene3D" id="3.20.20.70">
    <property type="entry name" value="Aldolase class I"/>
    <property type="match status" value="1"/>
</dbReference>
<keyword evidence="12" id="KW-1185">Reference proteome</keyword>
<dbReference type="GO" id="GO:0004640">
    <property type="term" value="F:phosphoribosylanthranilate isomerase activity"/>
    <property type="evidence" value="ECO:0007669"/>
    <property type="project" value="UniProtKB-UniRule"/>
</dbReference>
<dbReference type="PANTHER" id="PTHR42894:SF1">
    <property type="entry name" value="N-(5'-PHOSPHORIBOSYL)ANTHRANILATE ISOMERASE"/>
    <property type="match status" value="1"/>
</dbReference>
<dbReference type="HAMAP" id="MF_00135">
    <property type="entry name" value="PRAI"/>
    <property type="match status" value="1"/>
</dbReference>
<proteinExistence type="inferred from homology"/>
<evidence type="ECO:0000256" key="3">
    <source>
        <dbReference type="ARBA" id="ARBA00012572"/>
    </source>
</evidence>
<accession>I3VWX0</accession>
<dbReference type="InterPro" id="IPR011060">
    <property type="entry name" value="RibuloseP-bd_barrel"/>
</dbReference>
<dbReference type="PANTHER" id="PTHR42894">
    <property type="entry name" value="N-(5'-PHOSPHORIBOSYL)ANTHRANILATE ISOMERASE"/>
    <property type="match status" value="1"/>
</dbReference>
<keyword evidence="7 9" id="KW-0057">Aromatic amino acid biosynthesis</keyword>
<dbReference type="RefSeq" id="WP_014758864.1">
    <property type="nucleotide sequence ID" value="NC_017992.1"/>
</dbReference>